<feature type="non-terminal residue" evidence="1">
    <location>
        <position position="123"/>
    </location>
</feature>
<reference evidence="1 2" key="1">
    <citation type="submission" date="2015-10" db="EMBL/GenBank/DDBJ databases">
        <title>Genome analyses suggest a sexual origin of heterokaryosis in a supposedly ancient asexual fungus.</title>
        <authorList>
            <person name="Ropars J."/>
            <person name="Sedzielewska K."/>
            <person name="Noel J."/>
            <person name="Charron P."/>
            <person name="Farinelli L."/>
            <person name="Marton T."/>
            <person name="Kruger M."/>
            <person name="Pelin A."/>
            <person name="Brachmann A."/>
            <person name="Corradi N."/>
        </authorList>
    </citation>
    <scope>NUCLEOTIDE SEQUENCE [LARGE SCALE GENOMIC DNA]</scope>
    <source>
        <strain evidence="1 2">A4</strain>
    </source>
</reference>
<dbReference type="EMBL" id="LLXI01009801">
    <property type="protein sequence ID" value="PKY63329.1"/>
    <property type="molecule type" value="Genomic_DNA"/>
</dbReference>
<organism evidence="1 2">
    <name type="scientific">Rhizophagus irregularis</name>
    <dbReference type="NCBI Taxonomy" id="588596"/>
    <lineage>
        <taxon>Eukaryota</taxon>
        <taxon>Fungi</taxon>
        <taxon>Fungi incertae sedis</taxon>
        <taxon>Mucoromycota</taxon>
        <taxon>Glomeromycotina</taxon>
        <taxon>Glomeromycetes</taxon>
        <taxon>Glomerales</taxon>
        <taxon>Glomeraceae</taxon>
        <taxon>Rhizophagus</taxon>
    </lineage>
</organism>
<sequence length="123" mass="14556">MKTFSENLNKWQIPAKFRYPIALAFKIVGRSRTEETAIKMAKKYIEFINTLPLEKTKKDKLIDDLSKNWMCTEWKLSFIDAGRISKNITNRFPWTTNNFTERINRTIEAVYSGKQTPLTFVER</sequence>
<keyword evidence="2" id="KW-1185">Reference proteome</keyword>
<evidence type="ECO:0000313" key="2">
    <source>
        <dbReference type="Proteomes" id="UP000234323"/>
    </source>
</evidence>
<dbReference type="VEuPathDB" id="FungiDB:FUN_008724"/>
<accession>A0A2I1HWR5</accession>
<dbReference type="Proteomes" id="UP000234323">
    <property type="component" value="Unassembled WGS sequence"/>
</dbReference>
<dbReference type="AlphaFoldDB" id="A0A2I1HWR5"/>
<evidence type="ECO:0000313" key="1">
    <source>
        <dbReference type="EMBL" id="PKY63329.1"/>
    </source>
</evidence>
<gene>
    <name evidence="1" type="ORF">RhiirA4_491841</name>
</gene>
<comment type="caution">
    <text evidence="1">The sequence shown here is derived from an EMBL/GenBank/DDBJ whole genome shotgun (WGS) entry which is preliminary data.</text>
</comment>
<protein>
    <submittedName>
        <fullName evidence="1">Uncharacterized protein</fullName>
    </submittedName>
</protein>
<name>A0A2I1HWR5_9GLOM</name>
<proteinExistence type="predicted"/>